<name>A0ABQ5FST5_9ASTR</name>
<dbReference type="Proteomes" id="UP001151760">
    <property type="component" value="Unassembled WGS sequence"/>
</dbReference>
<reference evidence="1" key="2">
    <citation type="submission" date="2022-01" db="EMBL/GenBank/DDBJ databases">
        <authorList>
            <person name="Yamashiro T."/>
            <person name="Shiraishi A."/>
            <person name="Satake H."/>
            <person name="Nakayama K."/>
        </authorList>
    </citation>
    <scope>NUCLEOTIDE SEQUENCE</scope>
</reference>
<organism evidence="1 2">
    <name type="scientific">Tanacetum coccineum</name>
    <dbReference type="NCBI Taxonomy" id="301880"/>
    <lineage>
        <taxon>Eukaryota</taxon>
        <taxon>Viridiplantae</taxon>
        <taxon>Streptophyta</taxon>
        <taxon>Embryophyta</taxon>
        <taxon>Tracheophyta</taxon>
        <taxon>Spermatophyta</taxon>
        <taxon>Magnoliopsida</taxon>
        <taxon>eudicotyledons</taxon>
        <taxon>Gunneridae</taxon>
        <taxon>Pentapetalae</taxon>
        <taxon>asterids</taxon>
        <taxon>campanulids</taxon>
        <taxon>Asterales</taxon>
        <taxon>Asteraceae</taxon>
        <taxon>Asteroideae</taxon>
        <taxon>Anthemideae</taxon>
        <taxon>Anthemidinae</taxon>
        <taxon>Tanacetum</taxon>
    </lineage>
</organism>
<accession>A0ABQ5FST5</accession>
<keyword evidence="2" id="KW-1185">Reference proteome</keyword>
<gene>
    <name evidence="1" type="ORF">Tco_1016992</name>
</gene>
<protein>
    <submittedName>
        <fullName evidence="1">Uncharacterized protein</fullName>
    </submittedName>
</protein>
<sequence length="162" mass="18547">MPGYSWRGHLRGVHTHYCPGVLGGDTCEGYILITARVFLEGTPARGTYSLLPGCSWRGHLRGCMTRSSTNELFTPYKEPKREFRSSKRHFKSLNLDELRSPDFNLFSDQEYSKEEEVEAMAETMEQYMSKTRTDYGSGVARPKIEEKDSFELKGQFLKDVGN</sequence>
<dbReference type="EMBL" id="BQNB010017637">
    <property type="protein sequence ID" value="GJT65512.1"/>
    <property type="molecule type" value="Genomic_DNA"/>
</dbReference>
<proteinExistence type="predicted"/>
<comment type="caution">
    <text evidence="1">The sequence shown here is derived from an EMBL/GenBank/DDBJ whole genome shotgun (WGS) entry which is preliminary data.</text>
</comment>
<reference evidence="1" key="1">
    <citation type="journal article" date="2022" name="Int. J. Mol. Sci.">
        <title>Draft Genome of Tanacetum Coccineum: Genomic Comparison of Closely Related Tanacetum-Family Plants.</title>
        <authorList>
            <person name="Yamashiro T."/>
            <person name="Shiraishi A."/>
            <person name="Nakayama K."/>
            <person name="Satake H."/>
        </authorList>
    </citation>
    <scope>NUCLEOTIDE SEQUENCE</scope>
</reference>
<evidence type="ECO:0000313" key="2">
    <source>
        <dbReference type="Proteomes" id="UP001151760"/>
    </source>
</evidence>
<evidence type="ECO:0000313" key="1">
    <source>
        <dbReference type="EMBL" id="GJT65512.1"/>
    </source>
</evidence>